<feature type="transmembrane region" description="Helical" evidence="2">
    <location>
        <begin position="280"/>
        <end position="301"/>
    </location>
</feature>
<feature type="transmembrane region" description="Helical" evidence="2">
    <location>
        <begin position="121"/>
        <end position="139"/>
    </location>
</feature>
<feature type="transmembrane region" description="Helical" evidence="2">
    <location>
        <begin position="159"/>
        <end position="176"/>
    </location>
</feature>
<protein>
    <submittedName>
        <fullName evidence="3">Uncharacterized protein</fullName>
    </submittedName>
</protein>
<reference evidence="3" key="1">
    <citation type="submission" date="2021-01" db="EMBL/GenBank/DDBJ databases">
        <authorList>
            <person name="Corre E."/>
            <person name="Pelletier E."/>
            <person name="Niang G."/>
            <person name="Scheremetjew M."/>
            <person name="Finn R."/>
            <person name="Kale V."/>
            <person name="Holt S."/>
            <person name="Cochrane G."/>
            <person name="Meng A."/>
            <person name="Brown T."/>
            <person name="Cohen L."/>
        </authorList>
    </citation>
    <scope>NUCLEOTIDE SEQUENCE</scope>
</reference>
<feature type="transmembrane region" description="Helical" evidence="2">
    <location>
        <begin position="183"/>
        <end position="205"/>
    </location>
</feature>
<feature type="transmembrane region" description="Helical" evidence="2">
    <location>
        <begin position="217"/>
        <end position="241"/>
    </location>
</feature>
<sequence>MATECACFSGRSAWDAMQASLLAVSDQNKEMEHEVTTFRHDLAVLREKIESMEIEMDSMRDTCNNRRVPVPMSLSLSGDHPLSQTVSTATVTTFHQRNRPSSALNILFHLMGADLRKNKNCCFALTWVAVFVYFVTWWLRDARREWNNADLCKYSGDMLFFIAALIHWLSCILLWPRCSPSRLCGVVLLFVGASVCLFSSVGIVQNLLPGMAHTGEWVLSTPVLLLNFMSCWSHAASALLFQGDCDALSGSLLRLPAGSDAGYDRFAFKVQVIKTRWRKFLLMHLVPEFCAMTLYTFSAVLASKRCNWKDILVHSMFTIAAMCLMLCQLVPLVAYNEAVNARLVLENQPTTERFNRKRMAWTFLGMAFERRYFAVLFSAGASSSFSPLIGYFIQGLMDR</sequence>
<evidence type="ECO:0000313" key="3">
    <source>
        <dbReference type="EMBL" id="CAD8846488.1"/>
    </source>
</evidence>
<keyword evidence="2" id="KW-0812">Transmembrane</keyword>
<organism evidence="3">
    <name type="scientific">Noctiluca scintillans</name>
    <name type="common">Sea sparkle</name>
    <name type="synonym">Red tide dinoflagellate</name>
    <dbReference type="NCBI Taxonomy" id="2966"/>
    <lineage>
        <taxon>Eukaryota</taxon>
        <taxon>Sar</taxon>
        <taxon>Alveolata</taxon>
        <taxon>Dinophyceae</taxon>
        <taxon>Noctilucales</taxon>
        <taxon>Noctilucaceae</taxon>
        <taxon>Noctiluca</taxon>
    </lineage>
</organism>
<evidence type="ECO:0000256" key="2">
    <source>
        <dbReference type="SAM" id="Phobius"/>
    </source>
</evidence>
<proteinExistence type="predicted"/>
<gene>
    <name evidence="3" type="ORF">NSCI0253_LOCUS20838</name>
</gene>
<accession>A0A7S1A8Y2</accession>
<feature type="transmembrane region" description="Helical" evidence="2">
    <location>
        <begin position="372"/>
        <end position="393"/>
    </location>
</feature>
<keyword evidence="1" id="KW-0175">Coiled coil</keyword>
<dbReference type="EMBL" id="HBFQ01029542">
    <property type="protein sequence ID" value="CAD8846488.1"/>
    <property type="molecule type" value="Transcribed_RNA"/>
</dbReference>
<name>A0A7S1A8Y2_NOCSC</name>
<dbReference type="AlphaFoldDB" id="A0A7S1A8Y2"/>
<evidence type="ECO:0000256" key="1">
    <source>
        <dbReference type="SAM" id="Coils"/>
    </source>
</evidence>
<feature type="transmembrane region" description="Helical" evidence="2">
    <location>
        <begin position="313"/>
        <end position="335"/>
    </location>
</feature>
<keyword evidence="2" id="KW-0472">Membrane</keyword>
<feature type="coiled-coil region" evidence="1">
    <location>
        <begin position="28"/>
        <end position="62"/>
    </location>
</feature>
<keyword evidence="2" id="KW-1133">Transmembrane helix</keyword>